<dbReference type="EMBL" id="FOFU01000002">
    <property type="protein sequence ID" value="SEQ09344.1"/>
    <property type="molecule type" value="Genomic_DNA"/>
</dbReference>
<dbReference type="AlphaFoldDB" id="A0A1H9D7D6"/>
<protein>
    <submittedName>
        <fullName evidence="2">Ketopantoate reductase</fullName>
    </submittedName>
</protein>
<name>A0A1H9D7D6_9SPIR</name>
<gene>
    <name evidence="2" type="ORF">SAMN04487977_102465</name>
</gene>
<evidence type="ECO:0000313" key="3">
    <source>
        <dbReference type="Proteomes" id="UP000182360"/>
    </source>
</evidence>
<reference evidence="2 3" key="1">
    <citation type="submission" date="2016-10" db="EMBL/GenBank/DDBJ databases">
        <authorList>
            <person name="de Groot N.N."/>
        </authorList>
    </citation>
    <scope>NUCLEOTIDE SEQUENCE [LARGE SCALE GENOMIC DNA]</scope>
    <source>
        <strain evidence="2 3">B25</strain>
    </source>
</reference>
<dbReference type="RefSeq" id="WP_074641667.1">
    <property type="nucleotide sequence ID" value="NZ_FOFU01000002.1"/>
</dbReference>
<dbReference type="SUPFAM" id="SSF51735">
    <property type="entry name" value="NAD(P)-binding Rossmann-fold domains"/>
    <property type="match status" value="1"/>
</dbReference>
<dbReference type="Proteomes" id="UP000182360">
    <property type="component" value="Unassembled WGS sequence"/>
</dbReference>
<feature type="domain" description="Ketopantoate reductase N-terminal" evidence="1">
    <location>
        <begin position="3"/>
        <end position="127"/>
    </location>
</feature>
<sequence>MNILVFGRGAIGTQYGWALENAGHKVDFFVRKGRIKDYGNTVSLDIYDSRSKKQIKENWQINLKEEVEEDKTYDLILLSVNPEQVEGALLQVKSFAKNATVLFFCNYGLEVKAAVKDFPADQIVFGFPGAGGGYEGNALGGIMYNFFQLGQAGAKLSERESFVKKIFSDAGFKVKVQKNIEEWLLNHYVANAAMEAEVLKAGSFKAVASSKKLLGQMVLNIREMTPYVKAKGFHPDALIKAMNILPAGFVGCLMKNLVYKESGPAYKALAYNHYKVGYSVMQIINDAQELGIETPRLEEAFRFQK</sequence>
<dbReference type="InterPro" id="IPR013332">
    <property type="entry name" value="KPR_N"/>
</dbReference>
<dbReference type="InterPro" id="IPR036291">
    <property type="entry name" value="NAD(P)-bd_dom_sf"/>
</dbReference>
<evidence type="ECO:0000313" key="2">
    <source>
        <dbReference type="EMBL" id="SEQ09344.1"/>
    </source>
</evidence>
<proteinExistence type="predicted"/>
<dbReference type="OrthoDB" id="9793586at2"/>
<dbReference type="Pfam" id="PF02558">
    <property type="entry name" value="ApbA"/>
    <property type="match status" value="1"/>
</dbReference>
<organism evidence="2 3">
    <name type="scientific">Treponema bryantii</name>
    <dbReference type="NCBI Taxonomy" id="163"/>
    <lineage>
        <taxon>Bacteria</taxon>
        <taxon>Pseudomonadati</taxon>
        <taxon>Spirochaetota</taxon>
        <taxon>Spirochaetia</taxon>
        <taxon>Spirochaetales</taxon>
        <taxon>Treponemataceae</taxon>
        <taxon>Treponema</taxon>
    </lineage>
</organism>
<keyword evidence="3" id="KW-1185">Reference proteome</keyword>
<accession>A0A1H9D7D6</accession>
<evidence type="ECO:0000259" key="1">
    <source>
        <dbReference type="Pfam" id="PF02558"/>
    </source>
</evidence>
<dbReference type="Gene3D" id="3.40.50.720">
    <property type="entry name" value="NAD(P)-binding Rossmann-like Domain"/>
    <property type="match status" value="1"/>
</dbReference>